<dbReference type="GO" id="GO:0034399">
    <property type="term" value="C:nuclear periphery"/>
    <property type="evidence" value="ECO:0007669"/>
    <property type="project" value="EnsemblFungi"/>
</dbReference>
<evidence type="ECO:0000313" key="9">
    <source>
        <dbReference type="EMBL" id="ORY47695.1"/>
    </source>
</evidence>
<proteinExistence type="inferred from homology"/>
<dbReference type="InterPro" id="IPR003511">
    <property type="entry name" value="HORMA_dom"/>
</dbReference>
<evidence type="ECO:0000256" key="4">
    <source>
        <dbReference type="ARBA" id="ARBA00022776"/>
    </source>
</evidence>
<evidence type="ECO:0000259" key="8">
    <source>
        <dbReference type="PROSITE" id="PS50815"/>
    </source>
</evidence>
<evidence type="ECO:0000256" key="5">
    <source>
        <dbReference type="ARBA" id="ARBA00023242"/>
    </source>
</evidence>
<dbReference type="GO" id="GO:1905318">
    <property type="term" value="P:meiosis I spindle assembly checkpoint signaling"/>
    <property type="evidence" value="ECO:0007669"/>
    <property type="project" value="EnsemblFungi"/>
</dbReference>
<dbReference type="GO" id="GO:0005654">
    <property type="term" value="C:nucleoplasm"/>
    <property type="evidence" value="ECO:0007669"/>
    <property type="project" value="TreeGrafter"/>
</dbReference>
<evidence type="ECO:0000256" key="2">
    <source>
        <dbReference type="ARBA" id="ARBA00010348"/>
    </source>
</evidence>
<protein>
    <submittedName>
        <fullName evidence="9">Mitotic spindle checkpoint component mad2</fullName>
    </submittedName>
</protein>
<dbReference type="GO" id="GO:0010997">
    <property type="term" value="F:anaphase-promoting complex binding"/>
    <property type="evidence" value="ECO:0007669"/>
    <property type="project" value="EnsemblFungi"/>
</dbReference>
<dbReference type="GO" id="GO:1902499">
    <property type="term" value="P:positive regulation of protein autoubiquitination"/>
    <property type="evidence" value="ECO:0007669"/>
    <property type="project" value="EnsemblFungi"/>
</dbReference>
<feature type="region of interest" description="Disordered" evidence="7">
    <location>
        <begin position="110"/>
        <end position="138"/>
    </location>
</feature>
<keyword evidence="3" id="KW-0132">Cell division</keyword>
<dbReference type="GO" id="GO:0000776">
    <property type="term" value="C:kinetochore"/>
    <property type="evidence" value="ECO:0007669"/>
    <property type="project" value="EnsemblFungi"/>
</dbReference>
<reference evidence="9 10" key="1">
    <citation type="submission" date="2016-07" db="EMBL/GenBank/DDBJ databases">
        <title>Pervasive Adenine N6-methylation of Active Genes in Fungi.</title>
        <authorList>
            <consortium name="DOE Joint Genome Institute"/>
            <person name="Mondo S.J."/>
            <person name="Dannebaum R.O."/>
            <person name="Kuo R.C."/>
            <person name="Labutti K."/>
            <person name="Haridas S."/>
            <person name="Kuo A."/>
            <person name="Salamov A."/>
            <person name="Ahrendt S.R."/>
            <person name="Lipzen A."/>
            <person name="Sullivan W."/>
            <person name="Andreopoulos W.B."/>
            <person name="Clum A."/>
            <person name="Lindquist E."/>
            <person name="Daum C."/>
            <person name="Ramamoorthy G.K."/>
            <person name="Gryganskyi A."/>
            <person name="Culley D."/>
            <person name="Magnuson J.K."/>
            <person name="James T.Y."/>
            <person name="O'Malley M.A."/>
            <person name="Stajich J.E."/>
            <person name="Spatafora J.W."/>
            <person name="Visel A."/>
            <person name="Grigoriev I.V."/>
        </authorList>
    </citation>
    <scope>NUCLEOTIDE SEQUENCE [LARGE SCALE GENOMIC DNA]</scope>
    <source>
        <strain evidence="9 10">JEL800</strain>
    </source>
</reference>
<dbReference type="OrthoDB" id="1806at2759"/>
<dbReference type="InterPro" id="IPR036570">
    <property type="entry name" value="HORMA_dom_sf"/>
</dbReference>
<comment type="similarity">
    <text evidence="2">Belongs to the MAD2 family.</text>
</comment>
<name>A0A1Y2CMX7_9FUNG</name>
<keyword evidence="6" id="KW-0131">Cell cycle</keyword>
<evidence type="ECO:0000256" key="6">
    <source>
        <dbReference type="ARBA" id="ARBA00023306"/>
    </source>
</evidence>
<gene>
    <name evidence="9" type="ORF">BCR33DRAFT_848417</name>
</gene>
<dbReference type="PANTHER" id="PTHR11842">
    <property type="entry name" value="MITOTIC SPINDLE ASSEMBLY CHECKPOINT PROTEIN MAD2"/>
    <property type="match status" value="1"/>
</dbReference>
<dbReference type="SUPFAM" id="SSF56019">
    <property type="entry name" value="The spindle assembly checkpoint protein mad2"/>
    <property type="match status" value="1"/>
</dbReference>
<keyword evidence="10" id="KW-1185">Reference proteome</keyword>
<dbReference type="GO" id="GO:0044732">
    <property type="term" value="C:mitotic spindle pole body"/>
    <property type="evidence" value="ECO:0007669"/>
    <property type="project" value="EnsemblFungi"/>
</dbReference>
<dbReference type="Proteomes" id="UP000193642">
    <property type="component" value="Unassembled WGS sequence"/>
</dbReference>
<accession>A0A1Y2CMX7</accession>
<dbReference type="STRING" id="329046.A0A1Y2CMX7"/>
<evidence type="ECO:0000256" key="1">
    <source>
        <dbReference type="ARBA" id="ARBA00004123"/>
    </source>
</evidence>
<dbReference type="PANTHER" id="PTHR11842:SF11">
    <property type="entry name" value="MITOTIC SPINDLE ASSEMBLY CHECKPOINT PROTEIN MAD2A"/>
    <property type="match status" value="1"/>
</dbReference>
<dbReference type="GO" id="GO:1990498">
    <property type="term" value="C:mitotic spindle microtubule"/>
    <property type="evidence" value="ECO:0007669"/>
    <property type="project" value="EnsemblFungi"/>
</dbReference>
<dbReference type="PROSITE" id="PS50815">
    <property type="entry name" value="HORMA"/>
    <property type="match status" value="1"/>
</dbReference>
<sequence>MATIQKQRQITLRGSAQIVTEFFDFSINSILFQRAIYPPEDFKVVKRYGLNLLVNADFAVQAYLKQIMTQIEKWILAKTIQKLVLVITSLETREVLERWQFNIQLEAGSSSAPATNKENAAKNTSAASQAQQQQQPKTEKEIHAEIAAIMRQITASVSFLPMMTEPCTFNVLTYTDKDAEVPSTWIDSDAKMITKNAEQVKLRSFSTSVHKVDALVAYRLGEEL</sequence>
<keyword evidence="5" id="KW-0539">Nucleus</keyword>
<evidence type="ECO:0000256" key="3">
    <source>
        <dbReference type="ARBA" id="ARBA00022618"/>
    </source>
</evidence>
<dbReference type="Pfam" id="PF02301">
    <property type="entry name" value="HORMA"/>
    <property type="match status" value="1"/>
</dbReference>
<dbReference type="GO" id="GO:0005737">
    <property type="term" value="C:cytoplasm"/>
    <property type="evidence" value="ECO:0007669"/>
    <property type="project" value="TreeGrafter"/>
</dbReference>
<dbReference type="GO" id="GO:0000785">
    <property type="term" value="C:chromatin"/>
    <property type="evidence" value="ECO:0007669"/>
    <property type="project" value="EnsemblFungi"/>
</dbReference>
<dbReference type="GO" id="GO:0044774">
    <property type="term" value="P:mitotic DNA integrity checkpoint signaling"/>
    <property type="evidence" value="ECO:0007669"/>
    <property type="project" value="EnsemblFungi"/>
</dbReference>
<comment type="caution">
    <text evidence="9">The sequence shown here is derived from an EMBL/GenBank/DDBJ whole genome shotgun (WGS) entry which is preliminary data.</text>
</comment>
<organism evidence="9 10">
    <name type="scientific">Rhizoclosmatium globosum</name>
    <dbReference type="NCBI Taxonomy" id="329046"/>
    <lineage>
        <taxon>Eukaryota</taxon>
        <taxon>Fungi</taxon>
        <taxon>Fungi incertae sedis</taxon>
        <taxon>Chytridiomycota</taxon>
        <taxon>Chytridiomycota incertae sedis</taxon>
        <taxon>Chytridiomycetes</taxon>
        <taxon>Chytridiales</taxon>
        <taxon>Chytriomycetaceae</taxon>
        <taxon>Rhizoclosmatium</taxon>
    </lineage>
</organism>
<comment type="subcellular location">
    <subcellularLocation>
        <location evidence="1">Nucleus</location>
    </subcellularLocation>
</comment>
<dbReference type="EMBL" id="MCGO01000013">
    <property type="protein sequence ID" value="ORY47695.1"/>
    <property type="molecule type" value="Genomic_DNA"/>
</dbReference>
<dbReference type="GO" id="GO:0051301">
    <property type="term" value="P:cell division"/>
    <property type="evidence" value="ECO:0007669"/>
    <property type="project" value="UniProtKB-KW"/>
</dbReference>
<dbReference type="Gene3D" id="3.30.900.10">
    <property type="entry name" value="HORMA domain"/>
    <property type="match status" value="1"/>
</dbReference>
<dbReference type="AlphaFoldDB" id="A0A1Y2CMX7"/>
<dbReference type="GO" id="GO:0007094">
    <property type="term" value="P:mitotic spindle assembly checkpoint signaling"/>
    <property type="evidence" value="ECO:0007669"/>
    <property type="project" value="EnsemblFungi"/>
</dbReference>
<evidence type="ECO:0000256" key="7">
    <source>
        <dbReference type="SAM" id="MobiDB-lite"/>
    </source>
</evidence>
<feature type="domain" description="HORMA" evidence="8">
    <location>
        <begin position="13"/>
        <end position="216"/>
    </location>
</feature>
<feature type="compositionally biased region" description="Low complexity" evidence="7">
    <location>
        <begin position="125"/>
        <end position="135"/>
    </location>
</feature>
<dbReference type="FunFam" id="3.30.900.10:FF:000002">
    <property type="entry name" value="Mitotic spindle assembly checkpoint protein MAD2A"/>
    <property type="match status" value="1"/>
</dbReference>
<keyword evidence="4" id="KW-0498">Mitosis</keyword>
<feature type="compositionally biased region" description="Polar residues" evidence="7">
    <location>
        <begin position="110"/>
        <end position="124"/>
    </location>
</feature>
<evidence type="ECO:0000313" key="10">
    <source>
        <dbReference type="Proteomes" id="UP000193642"/>
    </source>
</evidence>
<dbReference type="GO" id="GO:1990333">
    <property type="term" value="C:mitotic checkpoint complex, CDC20-MAD2 subcomplex"/>
    <property type="evidence" value="ECO:0007669"/>
    <property type="project" value="EnsemblFungi"/>
</dbReference>
<dbReference type="InterPro" id="IPR045091">
    <property type="entry name" value="Mad2-like"/>
</dbReference>